<gene>
    <name evidence="1" type="ORF">AAG747_08085</name>
</gene>
<dbReference type="SUPFAM" id="SSF49899">
    <property type="entry name" value="Concanavalin A-like lectins/glucanases"/>
    <property type="match status" value="2"/>
</dbReference>
<dbReference type="EMBL" id="JBDKWZ010000004">
    <property type="protein sequence ID" value="MEN7547864.1"/>
    <property type="molecule type" value="Genomic_DNA"/>
</dbReference>
<dbReference type="AlphaFoldDB" id="A0AAW9S662"/>
<accession>A0AAW9S662</accession>
<name>A0AAW9S662_9BACT</name>
<dbReference type="RefSeq" id="WP_346820645.1">
    <property type="nucleotide sequence ID" value="NZ_JBDKWZ010000004.1"/>
</dbReference>
<dbReference type="InterPro" id="IPR013320">
    <property type="entry name" value="ConA-like_dom_sf"/>
</dbReference>
<dbReference type="GO" id="GO:0004553">
    <property type="term" value="F:hydrolase activity, hydrolyzing O-glycosyl compounds"/>
    <property type="evidence" value="ECO:0007669"/>
    <property type="project" value="UniProtKB-ARBA"/>
</dbReference>
<dbReference type="Pfam" id="PF13385">
    <property type="entry name" value="Laminin_G_3"/>
    <property type="match status" value="1"/>
</dbReference>
<dbReference type="GO" id="GO:0005975">
    <property type="term" value="P:carbohydrate metabolic process"/>
    <property type="evidence" value="ECO:0007669"/>
    <property type="project" value="UniProtKB-ARBA"/>
</dbReference>
<protein>
    <submittedName>
        <fullName evidence="1">LamG-like jellyroll fold domain-containing protein</fullName>
    </submittedName>
</protein>
<dbReference type="Proteomes" id="UP001403385">
    <property type="component" value="Unassembled WGS sequence"/>
</dbReference>
<evidence type="ECO:0000313" key="1">
    <source>
        <dbReference type="EMBL" id="MEN7547864.1"/>
    </source>
</evidence>
<comment type="caution">
    <text evidence="1">The sequence shown here is derived from an EMBL/GenBank/DDBJ whole genome shotgun (WGS) entry which is preliminary data.</text>
</comment>
<sequence length="731" mass="81295">MKATVIDQRALWHTRAQLSFNLSGNQRVVIPNPIYKRFAFHQGQSFSLVGLARVVEGGDLVQKLEGTGWSLRAHTGQIGFTLYASGGLNYSCLWDGFRLQDTFHFVVTYEAQSKALALSVNGRKVAETECTGLSAGQDFVSNAPLSFGSFEGCLSQVSLYDKALSQGEVQALHKWVGLVPSSLHAVCTGYWPLDVDLLHRGSDRPLWAFDHSKRFNYAKPAALVAAHGTLENYSLEETGNLGFGKQNALKDLYQSRGLYRGTGYRVNRSTPGAAIEITCGFDQMQQAGKGSLVLELDTEKQAGPAELLVTTPASNYFGHIRLQSDQISLVTGEVGFDTSIKANPIRGRHTLLIQYPTLSTRKIWYREGRGPFVPVETRTDGLFSNPQNTAFLLGENPGKGLVLQRALFSTEALVPEVYERETFDPGLLLSDYRFCEREGKQVFDRVSSVAVSLPSQVTGDGTGNGAWRDEWHGQPALVQTTSFNKESDSQQQLLVPHFDLPIDEKGLTVMLNVYPSAPFDTEDLGILHSNDRQIRLYRENDRQWRFQYDFDKGHSFAFDQEAVYKNLHAFSSWVFVLGEDSRFYFNGTPLGTVTRDGSLTGQAFTGDLQLYGETAPGNFPGGGTYLQGGFHSFALWKRQLSPKEVLQNSRPEFPIGTTQELVLYYQHQEGSYYEDGSAVKVRNLAPESSFPIGSATRPGDWDAEVWGFPGDYLQEQLQAVKNACERLENLY</sequence>
<organism evidence="1 2">
    <name type="scientific">Rapidithrix thailandica</name>
    <dbReference type="NCBI Taxonomy" id="413964"/>
    <lineage>
        <taxon>Bacteria</taxon>
        <taxon>Pseudomonadati</taxon>
        <taxon>Bacteroidota</taxon>
        <taxon>Cytophagia</taxon>
        <taxon>Cytophagales</taxon>
        <taxon>Flammeovirgaceae</taxon>
        <taxon>Rapidithrix</taxon>
    </lineage>
</organism>
<dbReference type="Gene3D" id="2.60.120.200">
    <property type="match status" value="2"/>
</dbReference>
<reference evidence="1 2" key="1">
    <citation type="submission" date="2024-04" db="EMBL/GenBank/DDBJ databases">
        <title>Novel genus in family Flammeovirgaceae.</title>
        <authorList>
            <person name="Nguyen T.H."/>
            <person name="Vuong T.Q."/>
            <person name="Le H."/>
            <person name="Kim S.-G."/>
        </authorList>
    </citation>
    <scope>NUCLEOTIDE SEQUENCE [LARGE SCALE GENOMIC DNA]</scope>
    <source>
        <strain evidence="1 2">JCM 23209</strain>
    </source>
</reference>
<keyword evidence="2" id="KW-1185">Reference proteome</keyword>
<evidence type="ECO:0000313" key="2">
    <source>
        <dbReference type="Proteomes" id="UP001403385"/>
    </source>
</evidence>
<proteinExistence type="predicted"/>